<evidence type="ECO:0000259" key="3">
    <source>
        <dbReference type="PROSITE" id="PS51352"/>
    </source>
</evidence>
<organism evidence="4">
    <name type="scientific">marine metagenome</name>
    <dbReference type="NCBI Taxonomy" id="408172"/>
    <lineage>
        <taxon>unclassified sequences</taxon>
        <taxon>metagenomes</taxon>
        <taxon>ecological metagenomes</taxon>
    </lineage>
</organism>
<dbReference type="PANTHER" id="PTHR43110">
    <property type="entry name" value="THIOL PEROXIDASE"/>
    <property type="match status" value="1"/>
</dbReference>
<keyword evidence="1" id="KW-0560">Oxidoreductase</keyword>
<dbReference type="AlphaFoldDB" id="A0A381QGX7"/>
<dbReference type="PANTHER" id="PTHR43110:SF1">
    <property type="entry name" value="THIOL PEROXIDASE"/>
    <property type="match status" value="1"/>
</dbReference>
<accession>A0A381QGX7</accession>
<evidence type="ECO:0000256" key="1">
    <source>
        <dbReference type="ARBA" id="ARBA00023002"/>
    </source>
</evidence>
<reference evidence="4" key="1">
    <citation type="submission" date="2018-05" db="EMBL/GenBank/DDBJ databases">
        <authorList>
            <person name="Lanie J.A."/>
            <person name="Ng W.-L."/>
            <person name="Kazmierczak K.M."/>
            <person name="Andrzejewski T.M."/>
            <person name="Davidsen T.M."/>
            <person name="Wayne K.J."/>
            <person name="Tettelin H."/>
            <person name="Glass J.I."/>
            <person name="Rusch D."/>
            <person name="Podicherti R."/>
            <person name="Tsui H.-C.T."/>
            <person name="Winkler M.E."/>
        </authorList>
    </citation>
    <scope>NUCLEOTIDE SEQUENCE</scope>
</reference>
<gene>
    <name evidence="4" type="ORF">METZ01_LOCUS31429</name>
</gene>
<dbReference type="InterPro" id="IPR013766">
    <property type="entry name" value="Thioredoxin_domain"/>
</dbReference>
<dbReference type="InterPro" id="IPR036249">
    <property type="entry name" value="Thioredoxin-like_sf"/>
</dbReference>
<dbReference type="Pfam" id="PF00578">
    <property type="entry name" value="AhpC-TSA"/>
    <property type="match status" value="1"/>
</dbReference>
<dbReference type="PROSITE" id="PS51352">
    <property type="entry name" value="THIOREDOXIN_2"/>
    <property type="match status" value="1"/>
</dbReference>
<dbReference type="SUPFAM" id="SSF52833">
    <property type="entry name" value="Thioredoxin-like"/>
    <property type="match status" value="1"/>
</dbReference>
<evidence type="ECO:0000313" key="4">
    <source>
        <dbReference type="EMBL" id="SUZ78575.1"/>
    </source>
</evidence>
<sequence>MVSVGEAAPDFTLMAHDRAMVNLSDYSGKRVVLAFYPAAFTGVCTTELCTFTDSMSSLEGANVTILGISADNVFANNEFAVANGIGFPLLCDVQRTAIEAYGIAIHDFGAPGFTASQRAVFVVEPDGSLGYAWVAENPGLEPDYDEVVTYCAG</sequence>
<proteinExistence type="predicted"/>
<keyword evidence="2" id="KW-0676">Redox-active center</keyword>
<protein>
    <recommendedName>
        <fullName evidence="3">Thioredoxin domain-containing protein</fullName>
    </recommendedName>
</protein>
<dbReference type="InterPro" id="IPR050455">
    <property type="entry name" value="Tpx_Peroxidase_subfamily"/>
</dbReference>
<name>A0A381QGX7_9ZZZZ</name>
<dbReference type="EMBL" id="UINC01001359">
    <property type="protein sequence ID" value="SUZ78575.1"/>
    <property type="molecule type" value="Genomic_DNA"/>
</dbReference>
<feature type="domain" description="Thioredoxin" evidence="3">
    <location>
        <begin position="2"/>
        <end position="153"/>
    </location>
</feature>
<dbReference type="GO" id="GO:0016491">
    <property type="term" value="F:oxidoreductase activity"/>
    <property type="evidence" value="ECO:0007669"/>
    <property type="project" value="UniProtKB-KW"/>
</dbReference>
<dbReference type="PIRSF" id="PIRSF000239">
    <property type="entry name" value="AHPC"/>
    <property type="match status" value="1"/>
</dbReference>
<evidence type="ECO:0000256" key="2">
    <source>
        <dbReference type="ARBA" id="ARBA00023284"/>
    </source>
</evidence>
<dbReference type="Gene3D" id="3.40.30.10">
    <property type="entry name" value="Glutaredoxin"/>
    <property type="match status" value="1"/>
</dbReference>
<dbReference type="InterPro" id="IPR000866">
    <property type="entry name" value="AhpC/TSA"/>
</dbReference>
<dbReference type="InterPro" id="IPR024706">
    <property type="entry name" value="Peroxiredoxin_AhpC-typ"/>
</dbReference>
<dbReference type="GO" id="GO:0016209">
    <property type="term" value="F:antioxidant activity"/>
    <property type="evidence" value="ECO:0007669"/>
    <property type="project" value="InterPro"/>
</dbReference>